<feature type="domain" description="Nitroreductase" evidence="4">
    <location>
        <begin position="11"/>
        <end position="197"/>
    </location>
</feature>
<gene>
    <name evidence="5" type="ORF">SAMN05444358_1011471</name>
</gene>
<dbReference type="InterPro" id="IPR000415">
    <property type="entry name" value="Nitroreductase-like"/>
</dbReference>
<dbReference type="InterPro" id="IPR050627">
    <property type="entry name" value="Nitroreductase/BluB"/>
</dbReference>
<organism evidence="5 6">
    <name type="scientific">Ruegeria halocynthiae</name>
    <dbReference type="NCBI Taxonomy" id="985054"/>
    <lineage>
        <taxon>Bacteria</taxon>
        <taxon>Pseudomonadati</taxon>
        <taxon>Pseudomonadota</taxon>
        <taxon>Alphaproteobacteria</taxon>
        <taxon>Rhodobacterales</taxon>
        <taxon>Roseobacteraceae</taxon>
        <taxon>Ruegeria</taxon>
    </lineage>
</organism>
<evidence type="ECO:0000256" key="1">
    <source>
        <dbReference type="ARBA" id="ARBA00022630"/>
    </source>
</evidence>
<dbReference type="EMBL" id="FNNP01000001">
    <property type="protein sequence ID" value="SDW67455.1"/>
    <property type="molecule type" value="Genomic_DNA"/>
</dbReference>
<dbReference type="PANTHER" id="PTHR23026">
    <property type="entry name" value="NADPH NITROREDUCTASE"/>
    <property type="match status" value="1"/>
</dbReference>
<dbReference type="CDD" id="cd02136">
    <property type="entry name" value="PnbA_NfnB-like"/>
    <property type="match status" value="1"/>
</dbReference>
<dbReference type="RefSeq" id="WP_074735624.1">
    <property type="nucleotide sequence ID" value="NZ_FNNP01000001.1"/>
</dbReference>
<evidence type="ECO:0000313" key="6">
    <source>
        <dbReference type="Proteomes" id="UP000183400"/>
    </source>
</evidence>
<proteinExistence type="predicted"/>
<dbReference type="OrthoDB" id="9802510at2"/>
<dbReference type="Proteomes" id="UP000183400">
    <property type="component" value="Unassembled WGS sequence"/>
</dbReference>
<evidence type="ECO:0000256" key="3">
    <source>
        <dbReference type="ARBA" id="ARBA00023002"/>
    </source>
</evidence>
<dbReference type="AlphaFoldDB" id="A0A1H2VGF4"/>
<evidence type="ECO:0000313" key="5">
    <source>
        <dbReference type="EMBL" id="SDW67455.1"/>
    </source>
</evidence>
<keyword evidence="2" id="KW-0288">FMN</keyword>
<evidence type="ECO:0000259" key="4">
    <source>
        <dbReference type="Pfam" id="PF00881"/>
    </source>
</evidence>
<keyword evidence="3" id="KW-0560">Oxidoreductase</keyword>
<keyword evidence="6" id="KW-1185">Reference proteome</keyword>
<dbReference type="SUPFAM" id="SSF55469">
    <property type="entry name" value="FMN-dependent nitroreductase-like"/>
    <property type="match status" value="1"/>
</dbReference>
<dbReference type="InterPro" id="IPR029479">
    <property type="entry name" value="Nitroreductase"/>
</dbReference>
<sequence>MHLDALNALLTGRHSCRAFRSDRIPRPQIEQIIANAMRVPSWCNAQPWKVVVTCGAETDRFRKALQHEAAHAAPAPDLPFPSGYSGVYQDRRRACGWALNNAVGIEKGDRAASARQMMENYALFGAPHCAILSCPAELGPYGAMDCGGFVTAFALAAQALGVACIPQAAVAAYGPFLHRYFEISDDRLILCAISFGYTDEDHPANAFRTERAALEDVLDWRE</sequence>
<accession>A0A1H2VGF4</accession>
<reference evidence="6" key="1">
    <citation type="submission" date="2016-10" db="EMBL/GenBank/DDBJ databases">
        <authorList>
            <person name="Varghese N."/>
            <person name="Submissions S."/>
        </authorList>
    </citation>
    <scope>NUCLEOTIDE SEQUENCE [LARGE SCALE GENOMIC DNA]</scope>
    <source>
        <strain evidence="6">DSM 27839</strain>
    </source>
</reference>
<dbReference type="Gene3D" id="3.40.109.10">
    <property type="entry name" value="NADH Oxidase"/>
    <property type="match status" value="1"/>
</dbReference>
<name>A0A1H2VGF4_9RHOB</name>
<dbReference type="PANTHER" id="PTHR23026:SF90">
    <property type="entry name" value="IODOTYROSINE DEIODINASE 1"/>
    <property type="match status" value="1"/>
</dbReference>
<dbReference type="STRING" id="985054.SAMN05444358_1011471"/>
<keyword evidence="1" id="KW-0285">Flavoprotein</keyword>
<dbReference type="Pfam" id="PF00881">
    <property type="entry name" value="Nitroreductase"/>
    <property type="match status" value="1"/>
</dbReference>
<dbReference type="GO" id="GO:0016491">
    <property type="term" value="F:oxidoreductase activity"/>
    <property type="evidence" value="ECO:0007669"/>
    <property type="project" value="UniProtKB-KW"/>
</dbReference>
<protein>
    <submittedName>
        <fullName evidence="5">Nitroreductase</fullName>
    </submittedName>
</protein>
<evidence type="ECO:0000256" key="2">
    <source>
        <dbReference type="ARBA" id="ARBA00022643"/>
    </source>
</evidence>